<evidence type="ECO:0000313" key="3">
    <source>
        <dbReference type="EMBL" id="SDY91048.1"/>
    </source>
</evidence>
<feature type="domain" description="Histidine kinase/HSP90-like ATPase" evidence="2">
    <location>
        <begin position="19"/>
        <end position="121"/>
    </location>
</feature>
<dbReference type="STRING" id="405436.SAMN05444365_104102"/>
<dbReference type="EMBL" id="FNPH01000004">
    <property type="protein sequence ID" value="SDY91048.1"/>
    <property type="molecule type" value="Genomic_DNA"/>
</dbReference>
<protein>
    <submittedName>
        <fullName evidence="3">Histidine kinase-like ATPase domain-containing protein</fullName>
    </submittedName>
</protein>
<accession>A0A1H3NQG9</accession>
<dbReference type="RefSeq" id="WP_091556039.1">
    <property type="nucleotide sequence ID" value="NZ_FNPH01000004.1"/>
</dbReference>
<dbReference type="PANTHER" id="PTHR35526:SF3">
    <property type="entry name" value="ANTI-SIGMA-F FACTOR RSBW"/>
    <property type="match status" value="1"/>
</dbReference>
<keyword evidence="3" id="KW-0418">Kinase</keyword>
<dbReference type="CDD" id="cd16936">
    <property type="entry name" value="HATPase_RsbW-like"/>
    <property type="match status" value="1"/>
</dbReference>
<dbReference type="OrthoDB" id="3527613at2"/>
<reference evidence="4" key="1">
    <citation type="submission" date="2016-10" db="EMBL/GenBank/DDBJ databases">
        <authorList>
            <person name="Varghese N."/>
            <person name="Submissions S."/>
        </authorList>
    </citation>
    <scope>NUCLEOTIDE SEQUENCE [LARGE SCALE GENOMIC DNA]</scope>
    <source>
        <strain evidence="4">DSM 45245</strain>
    </source>
</reference>
<dbReference type="Proteomes" id="UP000242415">
    <property type="component" value="Unassembled WGS sequence"/>
</dbReference>
<name>A0A1H3NQG9_9ACTN</name>
<dbReference type="Pfam" id="PF13581">
    <property type="entry name" value="HATPase_c_2"/>
    <property type="match status" value="1"/>
</dbReference>
<dbReference type="AlphaFoldDB" id="A0A1H3NQG9"/>
<dbReference type="PANTHER" id="PTHR35526">
    <property type="entry name" value="ANTI-SIGMA-F FACTOR RSBW-RELATED"/>
    <property type="match status" value="1"/>
</dbReference>
<evidence type="ECO:0000313" key="4">
    <source>
        <dbReference type="Proteomes" id="UP000242415"/>
    </source>
</evidence>
<organism evidence="3 4">
    <name type="scientific">Micromonospora pattaloongensis</name>
    <dbReference type="NCBI Taxonomy" id="405436"/>
    <lineage>
        <taxon>Bacteria</taxon>
        <taxon>Bacillati</taxon>
        <taxon>Actinomycetota</taxon>
        <taxon>Actinomycetes</taxon>
        <taxon>Micromonosporales</taxon>
        <taxon>Micromonosporaceae</taxon>
        <taxon>Micromonospora</taxon>
    </lineage>
</organism>
<dbReference type="Gene3D" id="3.30.565.10">
    <property type="entry name" value="Histidine kinase-like ATPase, C-terminal domain"/>
    <property type="match status" value="1"/>
</dbReference>
<dbReference type="InterPro" id="IPR050267">
    <property type="entry name" value="Anti-sigma-factor_SerPK"/>
</dbReference>
<dbReference type="SUPFAM" id="SSF55874">
    <property type="entry name" value="ATPase domain of HSP90 chaperone/DNA topoisomerase II/histidine kinase"/>
    <property type="match status" value="1"/>
</dbReference>
<proteinExistence type="predicted"/>
<sequence length="143" mass="15581">MDKQPAVYDVEFSLAEAYSSVAEARRYVRATLAIWPFAGCHDDVELVVSELVGNALRHGRGRPVLRLSGMRDWLRIEVVDDSEVMPRSRRSGADGGWGLHLIERLSTAWGVDPRPHGKVVWCELPGVPAVAPAVVQPVTGAAA</sequence>
<keyword evidence="3" id="KW-0808">Transferase</keyword>
<keyword evidence="1" id="KW-0723">Serine/threonine-protein kinase</keyword>
<keyword evidence="4" id="KW-1185">Reference proteome</keyword>
<gene>
    <name evidence="3" type="ORF">SAMN05444365_104102</name>
</gene>
<evidence type="ECO:0000256" key="1">
    <source>
        <dbReference type="ARBA" id="ARBA00022527"/>
    </source>
</evidence>
<dbReference type="GO" id="GO:0004674">
    <property type="term" value="F:protein serine/threonine kinase activity"/>
    <property type="evidence" value="ECO:0007669"/>
    <property type="project" value="UniProtKB-KW"/>
</dbReference>
<dbReference type="InterPro" id="IPR036890">
    <property type="entry name" value="HATPase_C_sf"/>
</dbReference>
<dbReference type="InterPro" id="IPR003594">
    <property type="entry name" value="HATPase_dom"/>
</dbReference>
<evidence type="ECO:0000259" key="2">
    <source>
        <dbReference type="Pfam" id="PF13581"/>
    </source>
</evidence>